<evidence type="ECO:0000256" key="1">
    <source>
        <dbReference type="ARBA" id="ARBA00009991"/>
    </source>
</evidence>
<keyword evidence="4" id="KW-0012">Acyltransferase</keyword>
<dbReference type="InterPro" id="IPR007472">
    <property type="entry name" value="N-end_Aminoacyl_Trfase_C"/>
</dbReference>
<evidence type="ECO:0000256" key="5">
    <source>
        <dbReference type="SAM" id="MobiDB-lite"/>
    </source>
</evidence>
<name>A0A284QZR3_ARMOS</name>
<organism evidence="8 9">
    <name type="scientific">Armillaria ostoyae</name>
    <name type="common">Armillaria root rot fungus</name>
    <dbReference type="NCBI Taxonomy" id="47428"/>
    <lineage>
        <taxon>Eukaryota</taxon>
        <taxon>Fungi</taxon>
        <taxon>Dikarya</taxon>
        <taxon>Basidiomycota</taxon>
        <taxon>Agaricomycotina</taxon>
        <taxon>Agaricomycetes</taxon>
        <taxon>Agaricomycetidae</taxon>
        <taxon>Agaricales</taxon>
        <taxon>Marasmiineae</taxon>
        <taxon>Physalacriaceae</taxon>
        <taxon>Armillaria</taxon>
    </lineage>
</organism>
<dbReference type="Pfam" id="PF08650">
    <property type="entry name" value="DASH_Dad4"/>
    <property type="match status" value="1"/>
</dbReference>
<dbReference type="InterPro" id="IPR013959">
    <property type="entry name" value="DASH_Dad4"/>
</dbReference>
<accession>A0A284QZR3</accession>
<evidence type="ECO:0000256" key="2">
    <source>
        <dbReference type="ARBA" id="ARBA00012025"/>
    </source>
</evidence>
<dbReference type="InterPro" id="IPR030700">
    <property type="entry name" value="N-end_Aminoacyl_Trfase"/>
</dbReference>
<evidence type="ECO:0000313" key="8">
    <source>
        <dbReference type="EMBL" id="SJL01968.1"/>
    </source>
</evidence>
<evidence type="ECO:0000256" key="3">
    <source>
        <dbReference type="ARBA" id="ARBA00022679"/>
    </source>
</evidence>
<feature type="domain" description="N-end rule aminoacyl transferase C-terminal" evidence="7">
    <location>
        <begin position="261"/>
        <end position="405"/>
    </location>
</feature>
<dbReference type="PANTHER" id="PTHR21367">
    <property type="entry name" value="ARGININE-TRNA-PROTEIN TRANSFERASE 1"/>
    <property type="match status" value="1"/>
</dbReference>
<dbReference type="OrthoDB" id="74183at2759"/>
<dbReference type="InterPro" id="IPR007471">
    <property type="entry name" value="N-end_Aminoacyl_Trfase_N"/>
</dbReference>
<proteinExistence type="inferred from homology"/>
<evidence type="ECO:0000259" key="6">
    <source>
        <dbReference type="Pfam" id="PF04376"/>
    </source>
</evidence>
<dbReference type="Pfam" id="PF04377">
    <property type="entry name" value="ATE_C"/>
    <property type="match status" value="1"/>
</dbReference>
<feature type="compositionally biased region" description="Basic and acidic residues" evidence="5">
    <location>
        <begin position="189"/>
        <end position="201"/>
    </location>
</feature>
<evidence type="ECO:0000259" key="7">
    <source>
        <dbReference type="Pfam" id="PF04377"/>
    </source>
</evidence>
<dbReference type="GO" id="GO:0008608">
    <property type="term" value="P:attachment of spindle microtubules to kinetochore"/>
    <property type="evidence" value="ECO:0007669"/>
    <property type="project" value="InterPro"/>
</dbReference>
<evidence type="ECO:0000256" key="4">
    <source>
        <dbReference type="ARBA" id="ARBA00023315"/>
    </source>
</evidence>
<feature type="region of interest" description="Disordered" evidence="5">
    <location>
        <begin position="189"/>
        <end position="210"/>
    </location>
</feature>
<keyword evidence="9" id="KW-1185">Reference proteome</keyword>
<feature type="domain" description="N-end aminoacyl transferase N-terminal" evidence="6">
    <location>
        <begin position="128"/>
        <end position="176"/>
    </location>
</feature>
<sequence length="513" mass="58533">MENPHAEQQAVLLERILKNSSKCTETISELNRCLEQILRANASVKIAADLTTKYRKNVQYNLEATRGNRRQRRRALRYLIVDLRILFASRRAHCRIDKHPFCISLGNPAVLLSKFPFEFVKRQCRRVGQVYQDMIDRGWRRSGTFCYKPDLKNSCCPQYPIKLDALAFKPSKSQRKLVNRWNRFVMQGKDDDGMTVDDPKPSKSKSKNPEFVWPNAIHASESGSAHHKFEVAVMQSFSVAIVLMTLTHAQVILEPSSYSAEKFALYDKYQSDIHHDPDNSSMGFRRFLVNSPLRGEPIPYTTTPAPPHLPPRYGSYHQLYRLDGQLIAMAVLDVLPHCVSSVYFMYDKTWERFSLGKVSALREISLAREIHDAGVSSMNYLYLGYYIHSCQKMRYKGQYSPSFLVDPETYEWYPLEQCTSLLDTNRYACFSCPSHSTDEPPPTGELCFSEPPQLGAETLADILAVADIQHGVVTVTPVNESSLWASQMVQRQVLGCIEGLGIDLSRKVIFHLG</sequence>
<dbReference type="GO" id="GO:0004057">
    <property type="term" value="F:arginyl-tRNA--protein transferase activity"/>
    <property type="evidence" value="ECO:0007669"/>
    <property type="project" value="UniProtKB-EC"/>
</dbReference>
<reference evidence="9" key="1">
    <citation type="journal article" date="2017" name="Nat. Ecol. Evol.">
        <title>Genome expansion and lineage-specific genetic innovations in the forest pathogenic fungi Armillaria.</title>
        <authorList>
            <person name="Sipos G."/>
            <person name="Prasanna A.N."/>
            <person name="Walter M.C."/>
            <person name="O'Connor E."/>
            <person name="Balint B."/>
            <person name="Krizsan K."/>
            <person name="Kiss B."/>
            <person name="Hess J."/>
            <person name="Varga T."/>
            <person name="Slot J."/>
            <person name="Riley R."/>
            <person name="Boka B."/>
            <person name="Rigling D."/>
            <person name="Barry K."/>
            <person name="Lee J."/>
            <person name="Mihaltcheva S."/>
            <person name="LaButti K."/>
            <person name="Lipzen A."/>
            <person name="Waldron R."/>
            <person name="Moloney N.M."/>
            <person name="Sperisen C."/>
            <person name="Kredics L."/>
            <person name="Vagvoelgyi C."/>
            <person name="Patrignani A."/>
            <person name="Fitzpatrick D."/>
            <person name="Nagy I."/>
            <person name="Doyle S."/>
            <person name="Anderson J.B."/>
            <person name="Grigoriev I.V."/>
            <person name="Gueldener U."/>
            <person name="Muensterkoetter M."/>
            <person name="Nagy L.G."/>
        </authorList>
    </citation>
    <scope>NUCLEOTIDE SEQUENCE [LARGE SCALE GENOMIC DNA]</scope>
    <source>
        <strain evidence="9">C18/9</strain>
    </source>
</reference>
<protein>
    <recommendedName>
        <fullName evidence="2">arginyltransferase</fullName>
        <ecNumber evidence="2">2.3.2.8</ecNumber>
    </recommendedName>
</protein>
<dbReference type="Pfam" id="PF04376">
    <property type="entry name" value="ATE_N"/>
    <property type="match status" value="1"/>
</dbReference>
<dbReference type="Proteomes" id="UP000219338">
    <property type="component" value="Unassembled WGS sequence"/>
</dbReference>
<dbReference type="SUPFAM" id="SSF55729">
    <property type="entry name" value="Acyl-CoA N-acyltransferases (Nat)"/>
    <property type="match status" value="1"/>
</dbReference>
<dbReference type="AlphaFoldDB" id="A0A284QZR3"/>
<comment type="similarity">
    <text evidence="1">Belongs to the R-transferase family.</text>
</comment>
<dbReference type="GO" id="GO:0042729">
    <property type="term" value="C:DASH complex"/>
    <property type="evidence" value="ECO:0007669"/>
    <property type="project" value="InterPro"/>
</dbReference>
<keyword evidence="3" id="KW-0808">Transferase</keyword>
<gene>
    <name evidence="8" type="ORF">ARMOST_05292</name>
</gene>
<dbReference type="InterPro" id="IPR016181">
    <property type="entry name" value="Acyl_CoA_acyltransferase"/>
</dbReference>
<dbReference type="EMBL" id="FUEG01000003">
    <property type="protein sequence ID" value="SJL01968.1"/>
    <property type="molecule type" value="Genomic_DNA"/>
</dbReference>
<dbReference type="STRING" id="47428.A0A284QZR3"/>
<dbReference type="GO" id="GO:0072686">
    <property type="term" value="C:mitotic spindle"/>
    <property type="evidence" value="ECO:0007669"/>
    <property type="project" value="InterPro"/>
</dbReference>
<dbReference type="PANTHER" id="PTHR21367:SF1">
    <property type="entry name" value="ARGINYL-TRNA--PROTEIN TRANSFERASE 1"/>
    <property type="match status" value="1"/>
</dbReference>
<dbReference type="GO" id="GO:0005737">
    <property type="term" value="C:cytoplasm"/>
    <property type="evidence" value="ECO:0007669"/>
    <property type="project" value="TreeGrafter"/>
</dbReference>
<evidence type="ECO:0000313" key="9">
    <source>
        <dbReference type="Proteomes" id="UP000219338"/>
    </source>
</evidence>
<dbReference type="EC" id="2.3.2.8" evidence="2"/>